<dbReference type="InterPro" id="IPR023398">
    <property type="entry name" value="TIF_eIF4e-like"/>
</dbReference>
<dbReference type="Gene3D" id="3.30.760.10">
    <property type="entry name" value="RNA Cap, Translation Initiation Factor Eif4e"/>
    <property type="match status" value="1"/>
</dbReference>
<dbReference type="Proteomes" id="UP001479436">
    <property type="component" value="Unassembled WGS sequence"/>
</dbReference>
<evidence type="ECO:0000256" key="3">
    <source>
        <dbReference type="ARBA" id="ARBA00022845"/>
    </source>
</evidence>
<feature type="compositionally biased region" description="Polar residues" evidence="7">
    <location>
        <begin position="1"/>
        <end position="20"/>
    </location>
</feature>
<evidence type="ECO:0000313" key="9">
    <source>
        <dbReference type="Proteomes" id="UP001479436"/>
    </source>
</evidence>
<evidence type="ECO:0000313" key="8">
    <source>
        <dbReference type="EMBL" id="KAK9702850.1"/>
    </source>
</evidence>
<dbReference type="GO" id="GO:0003743">
    <property type="term" value="F:translation initiation factor activity"/>
    <property type="evidence" value="ECO:0007669"/>
    <property type="project" value="UniProtKB-KW"/>
</dbReference>
<keyword evidence="5 6" id="KW-0648">Protein biosynthesis</keyword>
<evidence type="ECO:0000256" key="1">
    <source>
        <dbReference type="ARBA" id="ARBA00009860"/>
    </source>
</evidence>
<proteinExistence type="inferred from homology"/>
<keyword evidence="2 6" id="KW-0396">Initiation factor</keyword>
<keyword evidence="9" id="KW-1185">Reference proteome</keyword>
<evidence type="ECO:0000256" key="5">
    <source>
        <dbReference type="ARBA" id="ARBA00022917"/>
    </source>
</evidence>
<dbReference type="PANTHER" id="PTHR11960:SF8">
    <property type="entry name" value="EUKARYOTIC TRANSLATION INITIATION FACTOR 4E1-RELATED"/>
    <property type="match status" value="1"/>
</dbReference>
<feature type="region of interest" description="Disordered" evidence="7">
    <location>
        <begin position="1"/>
        <end position="30"/>
    </location>
</feature>
<comment type="similarity">
    <text evidence="1 6">Belongs to the eukaryotic initiation factor 4E family.</text>
</comment>
<organism evidence="8 9">
    <name type="scientific">Basidiobolus ranarum</name>
    <dbReference type="NCBI Taxonomy" id="34480"/>
    <lineage>
        <taxon>Eukaryota</taxon>
        <taxon>Fungi</taxon>
        <taxon>Fungi incertae sedis</taxon>
        <taxon>Zoopagomycota</taxon>
        <taxon>Entomophthoromycotina</taxon>
        <taxon>Basidiobolomycetes</taxon>
        <taxon>Basidiobolales</taxon>
        <taxon>Basidiobolaceae</taxon>
        <taxon>Basidiobolus</taxon>
    </lineage>
</organism>
<comment type="caution">
    <text evidence="8">The sequence shown here is derived from an EMBL/GenBank/DDBJ whole genome shotgun (WGS) entry which is preliminary data.</text>
</comment>
<dbReference type="SUPFAM" id="SSF55418">
    <property type="entry name" value="eIF4e-like"/>
    <property type="match status" value="1"/>
</dbReference>
<dbReference type="InterPro" id="IPR001040">
    <property type="entry name" value="TIF_eIF_4E"/>
</dbReference>
<keyword evidence="3" id="KW-0810">Translation regulation</keyword>
<gene>
    <name evidence="8" type="primary">TIF45_5</name>
    <name evidence="8" type="ORF">K7432_011050</name>
</gene>
<evidence type="ECO:0000256" key="2">
    <source>
        <dbReference type="ARBA" id="ARBA00022540"/>
    </source>
</evidence>
<dbReference type="PANTHER" id="PTHR11960">
    <property type="entry name" value="EUKARYOTIC TRANSLATION INITIATION FACTOR 4E RELATED"/>
    <property type="match status" value="1"/>
</dbReference>
<keyword evidence="4 6" id="KW-0694">RNA-binding</keyword>
<dbReference type="Pfam" id="PF01652">
    <property type="entry name" value="IF4E"/>
    <property type="match status" value="1"/>
</dbReference>
<name>A0ABR2VUI3_9FUNG</name>
<evidence type="ECO:0000256" key="4">
    <source>
        <dbReference type="ARBA" id="ARBA00022884"/>
    </source>
</evidence>
<accession>A0ABR2VUI3</accession>
<evidence type="ECO:0000256" key="7">
    <source>
        <dbReference type="SAM" id="MobiDB-lite"/>
    </source>
</evidence>
<protein>
    <submittedName>
        <fullName evidence="8">Eukaryotic translation initiation factor 4E</fullName>
    </submittedName>
</protein>
<dbReference type="EMBL" id="JASJQH010007690">
    <property type="protein sequence ID" value="KAK9702850.1"/>
    <property type="molecule type" value="Genomic_DNA"/>
</dbReference>
<sequence>MSSVTSQVVEKQDSVPQINTDDAFKSNGELSDVNPEEILTDDDPAMVTVFSDPVNFNVKHPLNNAWTLWYDNPGKKTSQSSWSQNLKEVVTFSTVEDFWGTYNNVVNVHDLTPGSNYHLFKEGIKPMWEDAANEQGGKWVIQFPKKTGEEINNLWLYAILCCIGETFLYEDQISGAVASVRKGFYRLSLWTRTSDSKEICEAIGLHLKQALGLSPNQHIEFQSHADAAKGASCNKGRYVV</sequence>
<reference evidence="8 9" key="1">
    <citation type="submission" date="2023-04" db="EMBL/GenBank/DDBJ databases">
        <title>Genome of Basidiobolus ranarum AG-B5.</title>
        <authorList>
            <person name="Stajich J.E."/>
            <person name="Carter-House D."/>
            <person name="Gryganskyi A."/>
        </authorList>
    </citation>
    <scope>NUCLEOTIDE SEQUENCE [LARGE SCALE GENOMIC DNA]</scope>
    <source>
        <strain evidence="8 9">AG-B5</strain>
    </source>
</reference>
<evidence type="ECO:0000256" key="6">
    <source>
        <dbReference type="RuleBase" id="RU004374"/>
    </source>
</evidence>